<protein>
    <recommendedName>
        <fullName evidence="1">diguanylate cyclase</fullName>
        <ecNumber evidence="1">2.7.7.65</ecNumber>
    </recommendedName>
</protein>
<dbReference type="SUPFAM" id="SSF55785">
    <property type="entry name" value="PYP-like sensor domain (PAS domain)"/>
    <property type="match status" value="1"/>
</dbReference>
<dbReference type="PANTHER" id="PTHR45138">
    <property type="entry name" value="REGULATORY COMPONENTS OF SENSORY TRANSDUCTION SYSTEM"/>
    <property type="match status" value="1"/>
</dbReference>
<dbReference type="CDD" id="cd01949">
    <property type="entry name" value="GGDEF"/>
    <property type="match status" value="1"/>
</dbReference>
<dbReference type="Gene3D" id="3.30.450.20">
    <property type="entry name" value="PAS domain"/>
    <property type="match status" value="1"/>
</dbReference>
<feature type="domain" description="PAS" evidence="3">
    <location>
        <begin position="37"/>
        <end position="113"/>
    </location>
</feature>
<dbReference type="EMBL" id="JBDPZN010000001">
    <property type="protein sequence ID" value="MEO3681303.1"/>
    <property type="molecule type" value="Genomic_DNA"/>
</dbReference>
<dbReference type="PROSITE" id="PS50887">
    <property type="entry name" value="GGDEF"/>
    <property type="match status" value="1"/>
</dbReference>
<evidence type="ECO:0000313" key="5">
    <source>
        <dbReference type="EMBL" id="MEO3681303.1"/>
    </source>
</evidence>
<dbReference type="SUPFAM" id="SSF55073">
    <property type="entry name" value="Nucleotide cyclase"/>
    <property type="match status" value="1"/>
</dbReference>
<evidence type="ECO:0000256" key="1">
    <source>
        <dbReference type="ARBA" id="ARBA00012528"/>
    </source>
</evidence>
<dbReference type="CDD" id="cd00130">
    <property type="entry name" value="PAS"/>
    <property type="match status" value="1"/>
</dbReference>
<dbReference type="NCBIfam" id="TIGR00254">
    <property type="entry name" value="GGDEF"/>
    <property type="match status" value="1"/>
</dbReference>
<dbReference type="InterPro" id="IPR043128">
    <property type="entry name" value="Rev_trsase/Diguanyl_cyclase"/>
</dbReference>
<dbReference type="InterPro" id="IPR000160">
    <property type="entry name" value="GGDEF_dom"/>
</dbReference>
<dbReference type="NCBIfam" id="TIGR00229">
    <property type="entry name" value="sensory_box"/>
    <property type="match status" value="1"/>
</dbReference>
<evidence type="ECO:0000259" key="3">
    <source>
        <dbReference type="PROSITE" id="PS50112"/>
    </source>
</evidence>
<dbReference type="SMART" id="SM00091">
    <property type="entry name" value="PAS"/>
    <property type="match status" value="1"/>
</dbReference>
<accession>A0ABV0FKD7</accession>
<dbReference type="Proteomes" id="UP001477278">
    <property type="component" value="Unassembled WGS sequence"/>
</dbReference>
<dbReference type="InterPro" id="IPR000014">
    <property type="entry name" value="PAS"/>
</dbReference>
<feature type="domain" description="GGDEF" evidence="4">
    <location>
        <begin position="193"/>
        <end position="321"/>
    </location>
</feature>
<dbReference type="SMART" id="SM00267">
    <property type="entry name" value="GGDEF"/>
    <property type="match status" value="1"/>
</dbReference>
<evidence type="ECO:0000256" key="2">
    <source>
        <dbReference type="ARBA" id="ARBA00034247"/>
    </source>
</evidence>
<keyword evidence="6" id="KW-1185">Reference proteome</keyword>
<dbReference type="InterPro" id="IPR013656">
    <property type="entry name" value="PAS_4"/>
</dbReference>
<dbReference type="EC" id="2.7.7.65" evidence="1"/>
<evidence type="ECO:0000259" key="4">
    <source>
        <dbReference type="PROSITE" id="PS50887"/>
    </source>
</evidence>
<dbReference type="PANTHER" id="PTHR45138:SF9">
    <property type="entry name" value="DIGUANYLATE CYCLASE DGCM-RELATED"/>
    <property type="match status" value="1"/>
</dbReference>
<dbReference type="RefSeq" id="WP_347689584.1">
    <property type="nucleotide sequence ID" value="NZ_JBDPZN010000001.1"/>
</dbReference>
<name>A0ABV0FKD7_9GAMM</name>
<dbReference type="InterPro" id="IPR029787">
    <property type="entry name" value="Nucleotide_cyclase"/>
</dbReference>
<organism evidence="5 6">
    <name type="scientific">Shewanella vesiculosa</name>
    <dbReference type="NCBI Taxonomy" id="518738"/>
    <lineage>
        <taxon>Bacteria</taxon>
        <taxon>Pseudomonadati</taxon>
        <taxon>Pseudomonadota</taxon>
        <taxon>Gammaproteobacteria</taxon>
        <taxon>Alteromonadales</taxon>
        <taxon>Shewanellaceae</taxon>
        <taxon>Shewanella</taxon>
    </lineage>
</organism>
<dbReference type="PROSITE" id="PS50112">
    <property type="entry name" value="PAS"/>
    <property type="match status" value="1"/>
</dbReference>
<dbReference type="Pfam" id="PF08448">
    <property type="entry name" value="PAS_4"/>
    <property type="match status" value="1"/>
</dbReference>
<evidence type="ECO:0000313" key="6">
    <source>
        <dbReference type="Proteomes" id="UP001477278"/>
    </source>
</evidence>
<dbReference type="Pfam" id="PF00990">
    <property type="entry name" value="GGDEF"/>
    <property type="match status" value="1"/>
</dbReference>
<proteinExistence type="predicted"/>
<dbReference type="InterPro" id="IPR035965">
    <property type="entry name" value="PAS-like_dom_sf"/>
</dbReference>
<comment type="caution">
    <text evidence="5">The sequence shown here is derived from an EMBL/GenBank/DDBJ whole genome shotgun (WGS) entry which is preliminary data.</text>
</comment>
<dbReference type="Gene3D" id="3.30.70.270">
    <property type="match status" value="1"/>
</dbReference>
<sequence length="321" mass="36635">MSIDTLALLVFILLALIALLLFANLKEYRQEKTQKHLINSYEQILDHVGAYIYVKDTDCRYVYCNQLTLDYFGVTLEQLKGTSDSDYLPPEVADVLQHNDHKVLTLQRKVSGDFVVEGENETNVYHEVKQPLYDKRGQLIGLIGISTVITEEYNLRVKLEHLANSDPLTGLYNRRSFNAFCDHEFARAMRYVESLSFMIIDIDFFKNVNDTFGHLVGDEVIKRVADICNEHARESDILARIGGEEFAIILPNTDIDSAYELAERLRKAQQQYDQQQAPCITISIGISTLDSQDNTFIDMFKRADKALYSSKNIGRNSVNVA</sequence>
<gene>
    <name evidence="5" type="ORF">ABHN84_03245</name>
</gene>
<dbReference type="InterPro" id="IPR050469">
    <property type="entry name" value="Diguanylate_Cyclase"/>
</dbReference>
<reference evidence="5 6" key="1">
    <citation type="submission" date="2024-05" db="EMBL/GenBank/DDBJ databases">
        <title>Genome sequencing of Marine Estuary Bacteria, Shewanella vesiculosa and S. baltica, and Pseudomonas syringae.</title>
        <authorList>
            <person name="Gurung A."/>
            <person name="Maclea K.S."/>
        </authorList>
    </citation>
    <scope>NUCLEOTIDE SEQUENCE [LARGE SCALE GENOMIC DNA]</scope>
    <source>
        <strain evidence="5 6">1A</strain>
    </source>
</reference>
<comment type="catalytic activity">
    <reaction evidence="2">
        <text>2 GTP = 3',3'-c-di-GMP + 2 diphosphate</text>
        <dbReference type="Rhea" id="RHEA:24898"/>
        <dbReference type="ChEBI" id="CHEBI:33019"/>
        <dbReference type="ChEBI" id="CHEBI:37565"/>
        <dbReference type="ChEBI" id="CHEBI:58805"/>
        <dbReference type="EC" id="2.7.7.65"/>
    </reaction>
</comment>